<dbReference type="AlphaFoldDB" id="A0A6N7PT95"/>
<evidence type="ECO:0000313" key="5">
    <source>
        <dbReference type="Proteomes" id="UP000440224"/>
    </source>
</evidence>
<dbReference type="InterPro" id="IPR013785">
    <property type="entry name" value="Aldolase_TIM"/>
</dbReference>
<dbReference type="RefSeq" id="WP_206079550.1">
    <property type="nucleotide sequence ID" value="NZ_WJIE01000007.1"/>
</dbReference>
<dbReference type="GO" id="GO:0015930">
    <property type="term" value="F:glutamate synthase activity"/>
    <property type="evidence" value="ECO:0007669"/>
    <property type="project" value="InterPro"/>
</dbReference>
<evidence type="ECO:0000256" key="1">
    <source>
        <dbReference type="ARBA" id="ARBA00009716"/>
    </source>
</evidence>
<dbReference type="Gene3D" id="3.20.20.70">
    <property type="entry name" value="Aldolase class I"/>
    <property type="match status" value="1"/>
</dbReference>
<dbReference type="Proteomes" id="UP000440224">
    <property type="component" value="Unassembled WGS sequence"/>
</dbReference>
<name>A0A6N7PT95_9BACT</name>
<evidence type="ECO:0000259" key="3">
    <source>
        <dbReference type="Pfam" id="PF01645"/>
    </source>
</evidence>
<evidence type="ECO:0000313" key="4">
    <source>
        <dbReference type="EMBL" id="MRG95268.1"/>
    </source>
</evidence>
<reference evidence="4 5" key="1">
    <citation type="submission" date="2019-10" db="EMBL/GenBank/DDBJ databases">
        <title>A soil myxobacterium in the family Polyangiaceae.</title>
        <authorList>
            <person name="Li Y."/>
            <person name="Wang J."/>
        </authorList>
    </citation>
    <scope>NUCLEOTIDE SEQUENCE [LARGE SCALE GENOMIC DNA]</scope>
    <source>
        <strain evidence="4 5">DSM 14734</strain>
    </source>
</reference>
<accession>A0A6N7PT95</accession>
<dbReference type="Pfam" id="PF01645">
    <property type="entry name" value="Glu_synthase"/>
    <property type="match status" value="1"/>
</dbReference>
<dbReference type="InterPro" id="IPR024188">
    <property type="entry name" value="GltB"/>
</dbReference>
<evidence type="ECO:0000256" key="2">
    <source>
        <dbReference type="PIRNR" id="PIRNR006429"/>
    </source>
</evidence>
<dbReference type="PANTHER" id="PTHR43819:SF1">
    <property type="entry name" value="ARCHAEAL-TYPE GLUTAMATE SYNTHASE [NADPH]"/>
    <property type="match status" value="1"/>
</dbReference>
<dbReference type="PANTHER" id="PTHR43819">
    <property type="entry name" value="ARCHAEAL-TYPE GLUTAMATE SYNTHASE [NADPH]"/>
    <property type="match status" value="1"/>
</dbReference>
<dbReference type="EMBL" id="WJIE01000007">
    <property type="protein sequence ID" value="MRG95268.1"/>
    <property type="molecule type" value="Genomic_DNA"/>
</dbReference>
<dbReference type="CDD" id="cd02808">
    <property type="entry name" value="GltS_FMN"/>
    <property type="match status" value="1"/>
</dbReference>
<organism evidence="4 5">
    <name type="scientific">Polyangium spumosum</name>
    <dbReference type="NCBI Taxonomy" id="889282"/>
    <lineage>
        <taxon>Bacteria</taxon>
        <taxon>Pseudomonadati</taxon>
        <taxon>Myxococcota</taxon>
        <taxon>Polyangia</taxon>
        <taxon>Polyangiales</taxon>
        <taxon>Polyangiaceae</taxon>
        <taxon>Polyangium</taxon>
    </lineage>
</organism>
<comment type="similarity">
    <text evidence="1 2">Belongs to the glutamate synthase family.</text>
</comment>
<dbReference type="GO" id="GO:0006537">
    <property type="term" value="P:glutamate biosynthetic process"/>
    <property type="evidence" value="ECO:0007669"/>
    <property type="project" value="InterPro"/>
</dbReference>
<keyword evidence="5" id="KW-1185">Reference proteome</keyword>
<dbReference type="SUPFAM" id="SSF51395">
    <property type="entry name" value="FMN-linked oxidoreductases"/>
    <property type="match status" value="1"/>
</dbReference>
<gene>
    <name evidence="4" type="ORF">GF068_25610</name>
</gene>
<protein>
    <submittedName>
        <fullName evidence="4">FMN-binding glutamate synthase family protein</fullName>
    </submittedName>
</protein>
<comment type="caution">
    <text evidence="4">The sequence shown here is derived from an EMBL/GenBank/DDBJ whole genome shotgun (WGS) entry which is preliminary data.</text>
</comment>
<sequence length="523" mass="56033">MWIILALFAALVVAVTIYDVTQTKHAILRNFPIIGHFRYLLEAVGPELRQYIVTNNDEERPFSRDQRRWIYASAKKENNYFGFGTDNDLEQSPNYLIVKHAAFPLPELHAGEPGYDPGYRVPCAKVLGGKRARKKAFRPNSVINSSAMSYGSLSGAAVEAINRGAKLAGCMQNTGEGGVSPHHRHGGELVWQIGTGYFGCRDEQGRFSMERFLETVASAPVRAIEIKLSQGAKPGLGGVLPGAKVTAEIAKIRGIPLGQTCISPAAHTAFSSADELLDFVEKLAEASGLPVGIKSAVGEDRFWKDLARLMARGDRGVDFITIDGGEGGTGAAPLVFSDHVALPFKIGMPRVYRAFAEAGLAEDLVFIGSGKLGFPHASLLAFALGCDMIAVAREVMLSIGCIQAQECHTGKCPTGVATQNRWLVRGLDPTDKAARFANYVTVLRKELLQLARACGVPHPALVTLAELEILDDRLHARPAASVFEYQPGWGSPSAADIEAIRAIMAGKPAPALPGAEGLVIAPG</sequence>
<dbReference type="PIRSF" id="PIRSF006429">
    <property type="entry name" value="GOGAT_lg_2"/>
    <property type="match status" value="1"/>
</dbReference>
<proteinExistence type="inferred from homology"/>
<feature type="domain" description="Glutamate synthase" evidence="3">
    <location>
        <begin position="137"/>
        <end position="456"/>
    </location>
</feature>
<dbReference type="InterPro" id="IPR002932">
    <property type="entry name" value="Glu_synthdom"/>
</dbReference>